<evidence type="ECO:0000256" key="1">
    <source>
        <dbReference type="ARBA" id="ARBA00022670"/>
    </source>
</evidence>
<sequence>MNATRSTRSTRQLAIDQAQQAYDSGAFFSDLQRRVALRTESQNPAQADALLAYLSDEIAPTLTRLGFTSRIVANPSAGRAPLLVAERIEDASLPTVLTYGHGDVVRGYDGQWRAGLAPWSLSIDGDRWYGRGSADNKGQHSVNFAALAAVLAARDGKLGYNVKVIFETGEEIGSPGLGEVCAAEREALAADVFIASDGPRVSAERPTVFLGSRGGATFELLVELREGGHHSGNWGGALRNPAIVLSHAIASLVDRNGAILVEGLRPPPVPETVRRALADIELGGDENAPAIDPGWGEPGLTPTERVIAWNTLEVLAFKAGNPDAPVNAIPPSAKATCQLRFVVGTERERIGEHLEAHFARLGFHEVKVKVTHVSAATRLDPDDVWVHWALASLHATTGKQPALLPNLGGTVPNDVFSETLGLPTLWVPHSYPACAQHAPNEHLLGSVAREALGVMAGLWWDLGEDARAVIASRNARRAAAPHPSNPSTALL</sequence>
<organism evidence="5 6">
    <name type="scientific">Trinickia terrae</name>
    <dbReference type="NCBI Taxonomy" id="2571161"/>
    <lineage>
        <taxon>Bacteria</taxon>
        <taxon>Pseudomonadati</taxon>
        <taxon>Pseudomonadota</taxon>
        <taxon>Betaproteobacteria</taxon>
        <taxon>Burkholderiales</taxon>
        <taxon>Burkholderiaceae</taxon>
        <taxon>Trinickia</taxon>
    </lineage>
</organism>
<dbReference type="Proteomes" id="UP000305539">
    <property type="component" value="Unassembled WGS sequence"/>
</dbReference>
<dbReference type="GO" id="GO:0006508">
    <property type="term" value="P:proteolysis"/>
    <property type="evidence" value="ECO:0007669"/>
    <property type="project" value="UniProtKB-KW"/>
</dbReference>
<evidence type="ECO:0000256" key="3">
    <source>
        <dbReference type="ARBA" id="ARBA00022801"/>
    </source>
</evidence>
<gene>
    <name evidence="5" type="ORF">FAZ69_13145</name>
</gene>
<dbReference type="Gene3D" id="3.40.630.10">
    <property type="entry name" value="Zn peptidases"/>
    <property type="match status" value="1"/>
</dbReference>
<feature type="domain" description="Peptidase M20 dimerisation" evidence="4">
    <location>
        <begin position="213"/>
        <end position="360"/>
    </location>
</feature>
<dbReference type="PANTHER" id="PTHR43270">
    <property type="entry name" value="BETA-ALA-HIS DIPEPTIDASE"/>
    <property type="match status" value="1"/>
</dbReference>
<accession>A0A4U1I620</accession>
<dbReference type="Pfam" id="PF07687">
    <property type="entry name" value="M20_dimer"/>
    <property type="match status" value="1"/>
</dbReference>
<name>A0A4U1I620_9BURK</name>
<evidence type="ECO:0000256" key="2">
    <source>
        <dbReference type="ARBA" id="ARBA00022723"/>
    </source>
</evidence>
<dbReference type="InterPro" id="IPR002933">
    <property type="entry name" value="Peptidase_M20"/>
</dbReference>
<comment type="caution">
    <text evidence="5">The sequence shown here is derived from an EMBL/GenBank/DDBJ whole genome shotgun (WGS) entry which is preliminary data.</text>
</comment>
<dbReference type="InterPro" id="IPR011650">
    <property type="entry name" value="Peptidase_M20_dimer"/>
</dbReference>
<dbReference type="InterPro" id="IPR051458">
    <property type="entry name" value="Cyt/Met_Dipeptidase"/>
</dbReference>
<dbReference type="Pfam" id="PF01546">
    <property type="entry name" value="Peptidase_M20"/>
    <property type="match status" value="1"/>
</dbReference>
<keyword evidence="2" id="KW-0479">Metal-binding</keyword>
<keyword evidence="6" id="KW-1185">Reference proteome</keyword>
<dbReference type="RefSeq" id="WP_136895106.1">
    <property type="nucleotide sequence ID" value="NZ_SWJE01000006.1"/>
</dbReference>
<dbReference type="OrthoDB" id="9761532at2"/>
<keyword evidence="1" id="KW-0645">Protease</keyword>
<dbReference type="PANTHER" id="PTHR43270:SF12">
    <property type="entry name" value="SUCCINYL-DIAMINOPIMELATE DESUCCINYLASE"/>
    <property type="match status" value="1"/>
</dbReference>
<dbReference type="GO" id="GO:0008233">
    <property type="term" value="F:peptidase activity"/>
    <property type="evidence" value="ECO:0007669"/>
    <property type="project" value="UniProtKB-KW"/>
</dbReference>
<proteinExistence type="predicted"/>
<dbReference type="AlphaFoldDB" id="A0A4U1I620"/>
<evidence type="ECO:0000313" key="5">
    <source>
        <dbReference type="EMBL" id="TKC88697.1"/>
    </source>
</evidence>
<dbReference type="Gene3D" id="3.30.70.360">
    <property type="match status" value="1"/>
</dbReference>
<reference evidence="5 6" key="1">
    <citation type="submission" date="2019-04" db="EMBL/GenBank/DDBJ databases">
        <title>Trinickia sp. 7GSK02, isolated from subtropical forest soil.</title>
        <authorList>
            <person name="Gao Z.-H."/>
            <person name="Qiu L.-H."/>
        </authorList>
    </citation>
    <scope>NUCLEOTIDE SEQUENCE [LARGE SCALE GENOMIC DNA]</scope>
    <source>
        <strain evidence="5 6">7GSK02</strain>
    </source>
</reference>
<dbReference type="GO" id="GO:0046872">
    <property type="term" value="F:metal ion binding"/>
    <property type="evidence" value="ECO:0007669"/>
    <property type="project" value="UniProtKB-KW"/>
</dbReference>
<evidence type="ECO:0000259" key="4">
    <source>
        <dbReference type="Pfam" id="PF07687"/>
    </source>
</evidence>
<protein>
    <submittedName>
        <fullName evidence="5">M20 family metallopeptidase</fullName>
    </submittedName>
</protein>
<dbReference type="NCBIfam" id="NF005478">
    <property type="entry name" value="PRK07079.1"/>
    <property type="match status" value="1"/>
</dbReference>
<keyword evidence="3" id="KW-0378">Hydrolase</keyword>
<evidence type="ECO:0000313" key="6">
    <source>
        <dbReference type="Proteomes" id="UP000305539"/>
    </source>
</evidence>
<dbReference type="SUPFAM" id="SSF53187">
    <property type="entry name" value="Zn-dependent exopeptidases"/>
    <property type="match status" value="1"/>
</dbReference>
<dbReference type="EMBL" id="SWJE01000006">
    <property type="protein sequence ID" value="TKC88697.1"/>
    <property type="molecule type" value="Genomic_DNA"/>
</dbReference>